<keyword evidence="9" id="KW-0028">Amino-acid biosynthesis</keyword>
<dbReference type="RefSeq" id="WP_069859005.1">
    <property type="nucleotide sequence ID" value="NZ_BDFE01000016.1"/>
</dbReference>
<evidence type="ECO:0000313" key="12">
    <source>
        <dbReference type="Proteomes" id="UP000095200"/>
    </source>
</evidence>
<dbReference type="Gene3D" id="3.40.640.10">
    <property type="entry name" value="Type I PLP-dependent aspartate aminotransferase-like (Major domain)"/>
    <property type="match status" value="1"/>
</dbReference>
<dbReference type="HAMAP" id="MF_01023">
    <property type="entry name" value="HisC_aminotrans_2"/>
    <property type="match status" value="1"/>
</dbReference>
<dbReference type="GO" id="GO:0004400">
    <property type="term" value="F:histidinol-phosphate transaminase activity"/>
    <property type="evidence" value="ECO:0007669"/>
    <property type="project" value="UniProtKB-UniRule"/>
</dbReference>
<reference evidence="12" key="1">
    <citation type="submission" date="2016-06" db="EMBL/GenBank/DDBJ databases">
        <title>Draft genome sequence of Desulfoplanes formicivorans strain Pf12B.</title>
        <authorList>
            <person name="Watanabe M."/>
            <person name="Kojima H."/>
            <person name="Fukui M."/>
        </authorList>
    </citation>
    <scope>NUCLEOTIDE SEQUENCE [LARGE SCALE GENOMIC DNA]</scope>
    <source>
        <strain evidence="12">Pf12B</strain>
    </source>
</reference>
<evidence type="ECO:0000256" key="9">
    <source>
        <dbReference type="HAMAP-Rule" id="MF_01023"/>
    </source>
</evidence>
<protein>
    <recommendedName>
        <fullName evidence="9">Histidinol-phosphate aminotransferase</fullName>
        <ecNumber evidence="9">2.6.1.9</ecNumber>
    </recommendedName>
    <alternativeName>
        <fullName evidence="9">Imidazole acetol-phosphate transaminase</fullName>
    </alternativeName>
</protein>
<dbReference type="UniPathway" id="UPA00031">
    <property type="reaction ID" value="UER00012"/>
</dbReference>
<keyword evidence="9" id="KW-0368">Histidine biosynthesis</keyword>
<evidence type="ECO:0000313" key="11">
    <source>
        <dbReference type="EMBL" id="GAU08954.1"/>
    </source>
</evidence>
<dbReference type="STRING" id="1592317.DPF_1673"/>
<dbReference type="Pfam" id="PF00155">
    <property type="entry name" value="Aminotran_1_2"/>
    <property type="match status" value="1"/>
</dbReference>
<comment type="catalytic activity">
    <reaction evidence="8 9">
        <text>L-histidinol phosphate + 2-oxoglutarate = 3-(imidazol-4-yl)-2-oxopropyl phosphate + L-glutamate</text>
        <dbReference type="Rhea" id="RHEA:23744"/>
        <dbReference type="ChEBI" id="CHEBI:16810"/>
        <dbReference type="ChEBI" id="CHEBI:29985"/>
        <dbReference type="ChEBI" id="CHEBI:57766"/>
        <dbReference type="ChEBI" id="CHEBI:57980"/>
        <dbReference type="EC" id="2.6.1.9"/>
    </reaction>
</comment>
<evidence type="ECO:0000256" key="5">
    <source>
        <dbReference type="ARBA" id="ARBA00022576"/>
    </source>
</evidence>
<dbReference type="InterPro" id="IPR005861">
    <property type="entry name" value="HisP_aminotrans"/>
</dbReference>
<dbReference type="GO" id="GO:0000105">
    <property type="term" value="P:L-histidine biosynthetic process"/>
    <property type="evidence" value="ECO:0007669"/>
    <property type="project" value="UniProtKB-UniRule"/>
</dbReference>
<dbReference type="EC" id="2.6.1.9" evidence="9"/>
<dbReference type="GO" id="GO:0030170">
    <property type="term" value="F:pyridoxal phosphate binding"/>
    <property type="evidence" value="ECO:0007669"/>
    <property type="project" value="InterPro"/>
</dbReference>
<sequence length="377" mass="43136">MKFQPSMLVPDFVRTFEPYIPSQPDHVLKQRFGVDHLYRLNNNENPLGPPPAAASILRSMDPMMVSRYPSGDASDLRTKLAHHLDMGPDQIVPGNGATEIIQFVIKAFCESGDNIVTADKTFAVYEWVAEFSGIESRLTPLRDNRFDPKALLSFIDRRTKIVFVCNPNNPTGTYWTLQELDDFMQHVDGRCIVVLDEAYCEFVEEPDFPDGSLLVEKYPNLLVFRTFSKMYALAGLRIGYLIGHPATVYDVCRTRIVYSTNVIAQQAALAALDDKEHITRTRNMVRESRNYLEKEFERLGLPCISGQGNYIVARMPFNDQLAYRMLMKQGMMVRTMTGFRFPNHIRITLHSKPVMQRFINALEHVLDQWSASTRNPV</sequence>
<dbReference type="InterPro" id="IPR015422">
    <property type="entry name" value="PyrdxlP-dep_Trfase_small"/>
</dbReference>
<comment type="caution">
    <text evidence="11">The sequence shown here is derived from an EMBL/GenBank/DDBJ whole genome shotgun (WGS) entry which is preliminary data.</text>
</comment>
<evidence type="ECO:0000256" key="3">
    <source>
        <dbReference type="ARBA" id="ARBA00007970"/>
    </source>
</evidence>
<feature type="domain" description="Aminotransferase class I/classII large" evidence="10">
    <location>
        <begin position="38"/>
        <end position="362"/>
    </location>
</feature>
<comment type="similarity">
    <text evidence="3 9">Belongs to the class-II pyridoxal-phosphate-dependent aminotransferase family. Histidinol-phosphate aminotransferase subfamily.</text>
</comment>
<dbReference type="InterPro" id="IPR004839">
    <property type="entry name" value="Aminotransferase_I/II_large"/>
</dbReference>
<accession>A0A194AJP6</accession>
<comment type="pathway">
    <text evidence="2 9">Amino-acid biosynthesis; L-histidine biosynthesis; L-histidine from 5-phospho-alpha-D-ribose 1-diphosphate: step 7/9.</text>
</comment>
<evidence type="ECO:0000256" key="8">
    <source>
        <dbReference type="ARBA" id="ARBA00047481"/>
    </source>
</evidence>
<evidence type="ECO:0000259" key="10">
    <source>
        <dbReference type="Pfam" id="PF00155"/>
    </source>
</evidence>
<keyword evidence="5 9" id="KW-0032">Aminotransferase</keyword>
<evidence type="ECO:0000256" key="4">
    <source>
        <dbReference type="ARBA" id="ARBA00011738"/>
    </source>
</evidence>
<name>A0A194AJP6_9BACT</name>
<dbReference type="NCBIfam" id="TIGR01141">
    <property type="entry name" value="hisC"/>
    <property type="match status" value="1"/>
</dbReference>
<dbReference type="CDD" id="cd00609">
    <property type="entry name" value="AAT_like"/>
    <property type="match status" value="1"/>
</dbReference>
<dbReference type="OrthoDB" id="9813612at2"/>
<dbReference type="PANTHER" id="PTHR43643:SF3">
    <property type="entry name" value="HISTIDINOL-PHOSPHATE AMINOTRANSFERASE"/>
    <property type="match status" value="1"/>
</dbReference>
<keyword evidence="6 9" id="KW-0808">Transferase</keyword>
<keyword evidence="7 9" id="KW-0663">Pyridoxal phosphate</keyword>
<dbReference type="AlphaFoldDB" id="A0A194AJP6"/>
<organism evidence="11 12">
    <name type="scientific">Desulfoplanes formicivorans</name>
    <dbReference type="NCBI Taxonomy" id="1592317"/>
    <lineage>
        <taxon>Bacteria</taxon>
        <taxon>Pseudomonadati</taxon>
        <taxon>Thermodesulfobacteriota</taxon>
        <taxon>Desulfovibrionia</taxon>
        <taxon>Desulfovibrionales</taxon>
        <taxon>Desulfoplanaceae</taxon>
        <taxon>Desulfoplanes</taxon>
    </lineage>
</organism>
<gene>
    <name evidence="9" type="primary">hisC</name>
    <name evidence="11" type="ORF">DPF_1673</name>
</gene>
<evidence type="ECO:0000256" key="2">
    <source>
        <dbReference type="ARBA" id="ARBA00005011"/>
    </source>
</evidence>
<evidence type="ECO:0000256" key="6">
    <source>
        <dbReference type="ARBA" id="ARBA00022679"/>
    </source>
</evidence>
<comment type="subunit">
    <text evidence="4 9">Homodimer.</text>
</comment>
<comment type="cofactor">
    <cofactor evidence="1 9">
        <name>pyridoxal 5'-phosphate</name>
        <dbReference type="ChEBI" id="CHEBI:597326"/>
    </cofactor>
</comment>
<dbReference type="Proteomes" id="UP000095200">
    <property type="component" value="Unassembled WGS sequence"/>
</dbReference>
<proteinExistence type="inferred from homology"/>
<dbReference type="PANTHER" id="PTHR43643">
    <property type="entry name" value="HISTIDINOL-PHOSPHATE AMINOTRANSFERASE 2"/>
    <property type="match status" value="1"/>
</dbReference>
<evidence type="ECO:0000256" key="7">
    <source>
        <dbReference type="ARBA" id="ARBA00022898"/>
    </source>
</evidence>
<dbReference type="InterPro" id="IPR015421">
    <property type="entry name" value="PyrdxlP-dep_Trfase_major"/>
</dbReference>
<dbReference type="InterPro" id="IPR050106">
    <property type="entry name" value="HistidinolP_aminotransfase"/>
</dbReference>
<dbReference type="Gene3D" id="3.90.1150.10">
    <property type="entry name" value="Aspartate Aminotransferase, domain 1"/>
    <property type="match status" value="1"/>
</dbReference>
<keyword evidence="12" id="KW-1185">Reference proteome</keyword>
<dbReference type="SUPFAM" id="SSF53383">
    <property type="entry name" value="PLP-dependent transferases"/>
    <property type="match status" value="1"/>
</dbReference>
<dbReference type="EMBL" id="BDFE01000016">
    <property type="protein sequence ID" value="GAU08954.1"/>
    <property type="molecule type" value="Genomic_DNA"/>
</dbReference>
<dbReference type="InterPro" id="IPR015424">
    <property type="entry name" value="PyrdxlP-dep_Trfase"/>
</dbReference>
<evidence type="ECO:0000256" key="1">
    <source>
        <dbReference type="ARBA" id="ARBA00001933"/>
    </source>
</evidence>
<feature type="modified residue" description="N6-(pyridoxal phosphate)lysine" evidence="9">
    <location>
        <position position="229"/>
    </location>
</feature>